<feature type="compositionally biased region" description="Pro residues" evidence="1">
    <location>
        <begin position="95"/>
        <end position="105"/>
    </location>
</feature>
<dbReference type="AlphaFoldDB" id="A0A1Y1W8E6"/>
<evidence type="ECO:0000313" key="3">
    <source>
        <dbReference type="Proteomes" id="UP000193922"/>
    </source>
</evidence>
<sequence length="105" mass="11175">QRVRPGHISGGSSTVKCATAAPYKRQLAAQPAKRLDTQTRLYISNTARSPSTQLLQWLSPRSSATLPRPLPAALPSCSAAPTRWQPSTSCANSRPTPPWPAPSSA</sequence>
<dbReference type="RefSeq" id="XP_040743475.1">
    <property type="nucleotide sequence ID" value="XM_040891374.1"/>
</dbReference>
<feature type="compositionally biased region" description="Polar residues" evidence="1">
    <location>
        <begin position="84"/>
        <end position="94"/>
    </location>
</feature>
<feature type="non-terminal residue" evidence="2">
    <location>
        <position position="1"/>
    </location>
</feature>
<reference evidence="2 3" key="1">
    <citation type="submission" date="2016-07" db="EMBL/GenBank/DDBJ databases">
        <title>Pervasive Adenine N6-methylation of Active Genes in Fungi.</title>
        <authorList>
            <consortium name="DOE Joint Genome Institute"/>
            <person name="Mondo S.J."/>
            <person name="Dannebaum R.O."/>
            <person name="Kuo R.C."/>
            <person name="Labutti K."/>
            <person name="Haridas S."/>
            <person name="Kuo A."/>
            <person name="Salamov A."/>
            <person name="Ahrendt S.R."/>
            <person name="Lipzen A."/>
            <person name="Sullivan W."/>
            <person name="Andreopoulos W.B."/>
            <person name="Clum A."/>
            <person name="Lindquist E."/>
            <person name="Daum C."/>
            <person name="Ramamoorthy G.K."/>
            <person name="Gryganskyi A."/>
            <person name="Culley D."/>
            <person name="Magnuson J.K."/>
            <person name="James T.Y."/>
            <person name="O'Malley M.A."/>
            <person name="Stajich J.E."/>
            <person name="Spatafora J.W."/>
            <person name="Visel A."/>
            <person name="Grigoriev I.V."/>
        </authorList>
    </citation>
    <scope>NUCLEOTIDE SEQUENCE [LARGE SCALE GENOMIC DNA]</scope>
    <source>
        <strain evidence="2 3">ATCC 12442</strain>
    </source>
</reference>
<evidence type="ECO:0000313" key="2">
    <source>
        <dbReference type="EMBL" id="ORX69787.1"/>
    </source>
</evidence>
<keyword evidence="3" id="KW-1185">Reference proteome</keyword>
<feature type="non-terminal residue" evidence="2">
    <location>
        <position position="105"/>
    </location>
</feature>
<feature type="compositionally biased region" description="Low complexity" evidence="1">
    <location>
        <begin position="68"/>
        <end position="81"/>
    </location>
</feature>
<accession>A0A1Y1W8E6</accession>
<dbReference type="Proteomes" id="UP000193922">
    <property type="component" value="Unassembled WGS sequence"/>
</dbReference>
<dbReference type="GeneID" id="63808022"/>
<gene>
    <name evidence="2" type="ORF">DL89DRAFT_323098</name>
</gene>
<name>A0A1Y1W8E6_9FUNG</name>
<evidence type="ECO:0000256" key="1">
    <source>
        <dbReference type="SAM" id="MobiDB-lite"/>
    </source>
</evidence>
<protein>
    <submittedName>
        <fullName evidence="2">Uncharacterized protein</fullName>
    </submittedName>
</protein>
<dbReference type="EMBL" id="MCFD01000007">
    <property type="protein sequence ID" value="ORX69787.1"/>
    <property type="molecule type" value="Genomic_DNA"/>
</dbReference>
<feature type="region of interest" description="Disordered" evidence="1">
    <location>
        <begin position="68"/>
        <end position="105"/>
    </location>
</feature>
<organism evidence="2 3">
    <name type="scientific">Linderina pennispora</name>
    <dbReference type="NCBI Taxonomy" id="61395"/>
    <lineage>
        <taxon>Eukaryota</taxon>
        <taxon>Fungi</taxon>
        <taxon>Fungi incertae sedis</taxon>
        <taxon>Zoopagomycota</taxon>
        <taxon>Kickxellomycotina</taxon>
        <taxon>Kickxellomycetes</taxon>
        <taxon>Kickxellales</taxon>
        <taxon>Kickxellaceae</taxon>
        <taxon>Linderina</taxon>
    </lineage>
</organism>
<proteinExistence type="predicted"/>
<comment type="caution">
    <text evidence="2">The sequence shown here is derived from an EMBL/GenBank/DDBJ whole genome shotgun (WGS) entry which is preliminary data.</text>
</comment>